<reference evidence="2" key="1">
    <citation type="submission" date="2022-11" db="EMBL/GenBank/DDBJ databases">
        <title>Minimal conservation of predation-associated metabolite biosynthetic gene clusters underscores biosynthetic potential of Myxococcota including descriptions for ten novel species: Archangium lansinium sp. nov., Myxococcus landrumus sp. nov., Nannocystis bai.</title>
        <authorList>
            <person name="Ahearne A."/>
            <person name="Stevens C."/>
            <person name="Dowd S."/>
        </authorList>
    </citation>
    <scope>NUCLEOTIDE SEQUENCE</scope>
    <source>
        <strain evidence="2">Fl3</strain>
    </source>
</reference>
<evidence type="ECO:0000313" key="3">
    <source>
        <dbReference type="Proteomes" id="UP001164459"/>
    </source>
</evidence>
<accession>A0ABY7GUK7</accession>
<evidence type="ECO:0000259" key="1">
    <source>
        <dbReference type="Pfam" id="PF00561"/>
    </source>
</evidence>
<dbReference type="EMBL" id="CP114040">
    <property type="protein sequence ID" value="WAS90631.1"/>
    <property type="molecule type" value="Genomic_DNA"/>
</dbReference>
<dbReference type="Proteomes" id="UP001164459">
    <property type="component" value="Chromosome"/>
</dbReference>
<feature type="domain" description="AB hydrolase-1" evidence="1">
    <location>
        <begin position="48"/>
        <end position="284"/>
    </location>
</feature>
<keyword evidence="3" id="KW-1185">Reference proteome</keyword>
<dbReference type="PRINTS" id="PR00111">
    <property type="entry name" value="ABHYDROLASE"/>
</dbReference>
<dbReference type="Gene3D" id="3.40.50.1820">
    <property type="entry name" value="alpha/beta hydrolase"/>
    <property type="match status" value="1"/>
</dbReference>
<dbReference type="InterPro" id="IPR029058">
    <property type="entry name" value="AB_hydrolase_fold"/>
</dbReference>
<name>A0ABY7GUK7_9BACT</name>
<dbReference type="InterPro" id="IPR000073">
    <property type="entry name" value="AB_hydrolase_1"/>
</dbReference>
<dbReference type="InterPro" id="IPR050228">
    <property type="entry name" value="Carboxylesterase_BioH"/>
</dbReference>
<dbReference type="InterPro" id="IPR000639">
    <property type="entry name" value="Epox_hydrolase-like"/>
</dbReference>
<gene>
    <name evidence="2" type="ORF">O0S08_30965</name>
</gene>
<dbReference type="PANTHER" id="PTHR43194:SF5">
    <property type="entry name" value="PIMELOYL-[ACYL-CARRIER PROTEIN] METHYL ESTER ESTERASE"/>
    <property type="match status" value="1"/>
</dbReference>
<dbReference type="GO" id="GO:0016787">
    <property type="term" value="F:hydrolase activity"/>
    <property type="evidence" value="ECO:0007669"/>
    <property type="project" value="UniProtKB-KW"/>
</dbReference>
<keyword evidence="2" id="KW-0378">Hydrolase</keyword>
<dbReference type="PANTHER" id="PTHR43194">
    <property type="entry name" value="HYDROLASE ALPHA/BETA FOLD FAMILY"/>
    <property type="match status" value="1"/>
</dbReference>
<proteinExistence type="predicted"/>
<dbReference type="Pfam" id="PF00561">
    <property type="entry name" value="Abhydrolase_1"/>
    <property type="match status" value="1"/>
</dbReference>
<evidence type="ECO:0000313" key="2">
    <source>
        <dbReference type="EMBL" id="WAS90631.1"/>
    </source>
</evidence>
<protein>
    <submittedName>
        <fullName evidence="2">Alpha/beta hydrolase</fullName>
    </submittedName>
</protein>
<sequence length="296" mass="31186">MVQHLSSTSVGSTRVPEVIDIPDPLAGPGAVGQLRIERQAGPGDVPAPPLVIVGGMTQTLSSWSGQLRPLSAQRPVVVYEARGQGQTRLAVHDVSPPVHVTDFEHLLDALGIAGPVDLCGFSFGGRIALGIAAERPERVRRLVLSGVGAGREVLGRVIVRAWREALRTGDLEALAWLSLADTLGPRFLAENESVLAALVKATVRRNSHASIVALFAQMLDDAPDSPWAPLHLAPRVRAPTLLLAGEFDRLAAPSDLQALAAAFAGPARAQVLPGVGHTVAIEAPEPWRALVLDFLA</sequence>
<dbReference type="RefSeq" id="WP_269032958.1">
    <property type="nucleotide sequence ID" value="NZ_CP114040.1"/>
</dbReference>
<dbReference type="SUPFAM" id="SSF53474">
    <property type="entry name" value="alpha/beta-Hydrolases"/>
    <property type="match status" value="1"/>
</dbReference>
<organism evidence="2 3">
    <name type="scientific">Nannocystis punicea</name>
    <dbReference type="NCBI Taxonomy" id="2995304"/>
    <lineage>
        <taxon>Bacteria</taxon>
        <taxon>Pseudomonadati</taxon>
        <taxon>Myxococcota</taxon>
        <taxon>Polyangia</taxon>
        <taxon>Nannocystales</taxon>
        <taxon>Nannocystaceae</taxon>
        <taxon>Nannocystis</taxon>
    </lineage>
</organism>
<dbReference type="PRINTS" id="PR00412">
    <property type="entry name" value="EPOXHYDRLASE"/>
</dbReference>